<gene>
    <name evidence="1" type="ORF">ACFFGV_12560</name>
</gene>
<protein>
    <recommendedName>
        <fullName evidence="3">IDEAL domain-containing protein</fullName>
    </recommendedName>
</protein>
<dbReference type="Proteomes" id="UP001589836">
    <property type="component" value="Unassembled WGS sequence"/>
</dbReference>
<reference evidence="1 2" key="1">
    <citation type="submission" date="2024-09" db="EMBL/GenBank/DDBJ databases">
        <authorList>
            <person name="Sun Q."/>
            <person name="Mori K."/>
        </authorList>
    </citation>
    <scope>NUCLEOTIDE SEQUENCE [LARGE SCALE GENOMIC DNA]</scope>
    <source>
        <strain evidence="1 2">NCAIM B.02529</strain>
    </source>
</reference>
<organism evidence="1 2">
    <name type="scientific">Pontibacillus salicampi</name>
    <dbReference type="NCBI Taxonomy" id="1449801"/>
    <lineage>
        <taxon>Bacteria</taxon>
        <taxon>Bacillati</taxon>
        <taxon>Bacillota</taxon>
        <taxon>Bacilli</taxon>
        <taxon>Bacillales</taxon>
        <taxon>Bacillaceae</taxon>
        <taxon>Pontibacillus</taxon>
    </lineage>
</organism>
<sequence>MLDMFIVNESFKHDVECFCTETRHTNTITFRKGNRIELTNHTRYIDEIGFFVQIVINDMYTAFLHENDIEELYSHQYFRLLLDVELEANYYEFKINEALDAKEEETFRHYVSLLEHHKELLEEEAVH</sequence>
<accession>A0ABV6LQ60</accession>
<proteinExistence type="predicted"/>
<comment type="caution">
    <text evidence="1">The sequence shown here is derived from an EMBL/GenBank/DDBJ whole genome shotgun (WGS) entry which is preliminary data.</text>
</comment>
<name>A0ABV6LQ60_9BACI</name>
<keyword evidence="2" id="KW-1185">Reference proteome</keyword>
<dbReference type="EMBL" id="JBHLTP010000011">
    <property type="protein sequence ID" value="MFC0524398.1"/>
    <property type="molecule type" value="Genomic_DNA"/>
</dbReference>
<evidence type="ECO:0008006" key="3">
    <source>
        <dbReference type="Google" id="ProtNLM"/>
    </source>
</evidence>
<evidence type="ECO:0000313" key="1">
    <source>
        <dbReference type="EMBL" id="MFC0524398.1"/>
    </source>
</evidence>
<dbReference type="RefSeq" id="WP_377348338.1">
    <property type="nucleotide sequence ID" value="NZ_JBHLTP010000011.1"/>
</dbReference>
<evidence type="ECO:0000313" key="2">
    <source>
        <dbReference type="Proteomes" id="UP001589836"/>
    </source>
</evidence>